<dbReference type="Gene3D" id="1.10.260.40">
    <property type="entry name" value="lambda repressor-like DNA-binding domains"/>
    <property type="match status" value="1"/>
</dbReference>
<evidence type="ECO:0000313" key="2">
    <source>
        <dbReference type="EMBL" id="SFJ34871.1"/>
    </source>
</evidence>
<dbReference type="STRING" id="1150112.SAMN04487893_10643"/>
<protein>
    <recommendedName>
        <fullName evidence="1">HTH cro/C1-type domain-containing protein</fullName>
    </recommendedName>
</protein>
<dbReference type="Proteomes" id="UP000243887">
    <property type="component" value="Unassembled WGS sequence"/>
</dbReference>
<evidence type="ECO:0000313" key="3">
    <source>
        <dbReference type="Proteomes" id="UP000243887"/>
    </source>
</evidence>
<dbReference type="EMBL" id="FORU01000006">
    <property type="protein sequence ID" value="SFJ34871.1"/>
    <property type="molecule type" value="Genomic_DNA"/>
</dbReference>
<dbReference type="SUPFAM" id="SSF47413">
    <property type="entry name" value="lambda repressor-like DNA-binding domains"/>
    <property type="match status" value="1"/>
</dbReference>
<organism evidence="2 3">
    <name type="scientific">Myroides guanonis</name>
    <dbReference type="NCBI Taxonomy" id="1150112"/>
    <lineage>
        <taxon>Bacteria</taxon>
        <taxon>Pseudomonadati</taxon>
        <taxon>Bacteroidota</taxon>
        <taxon>Flavobacteriia</taxon>
        <taxon>Flavobacteriales</taxon>
        <taxon>Flavobacteriaceae</taxon>
        <taxon>Myroides</taxon>
    </lineage>
</organism>
<name>A0A1I3QNN3_9FLAO</name>
<feature type="domain" description="HTH cro/C1-type" evidence="1">
    <location>
        <begin position="12"/>
        <end position="42"/>
    </location>
</feature>
<accession>A0A1I3QNN3</accession>
<proteinExistence type="predicted"/>
<dbReference type="GO" id="GO:0003677">
    <property type="term" value="F:DNA binding"/>
    <property type="evidence" value="ECO:0007669"/>
    <property type="project" value="InterPro"/>
</dbReference>
<gene>
    <name evidence="2" type="ORF">SAMN04487893_10643</name>
</gene>
<dbReference type="AlphaFoldDB" id="A0A1I3QNN3"/>
<reference evidence="3" key="1">
    <citation type="submission" date="2016-10" db="EMBL/GenBank/DDBJ databases">
        <authorList>
            <person name="Varghese N."/>
            <person name="Submissions S."/>
        </authorList>
    </citation>
    <scope>NUCLEOTIDE SEQUENCE [LARGE SCALE GENOMIC DNA]</scope>
    <source>
        <strain evidence="3">DSM 26542</strain>
    </source>
</reference>
<dbReference type="PROSITE" id="PS50943">
    <property type="entry name" value="HTH_CROC1"/>
    <property type="match status" value="1"/>
</dbReference>
<keyword evidence="3" id="KW-1185">Reference proteome</keyword>
<dbReference type="InterPro" id="IPR010982">
    <property type="entry name" value="Lambda_DNA-bd_dom_sf"/>
</dbReference>
<sequence>MYSVEFELIEGVKALRIKHNWSQRKLSKKMGFAESFVGKVESYSQDEKYNLRHMVILKSIFVLKSFDKLFLSTSLNDEMVVIEYEQVPMIKKDGTVGKKLIDKVVKVIPYKMEI</sequence>
<evidence type="ECO:0000259" key="1">
    <source>
        <dbReference type="PROSITE" id="PS50943"/>
    </source>
</evidence>
<dbReference type="InterPro" id="IPR001387">
    <property type="entry name" value="Cro/C1-type_HTH"/>
</dbReference>
<dbReference type="CDD" id="cd00093">
    <property type="entry name" value="HTH_XRE"/>
    <property type="match status" value="1"/>
</dbReference>